<comment type="similarity">
    <text evidence="2">Belongs to the cytochrome c oxidase subunit 2 family.</text>
</comment>
<evidence type="ECO:0000256" key="1">
    <source>
        <dbReference type="ARBA" id="ARBA00004370"/>
    </source>
</evidence>
<evidence type="ECO:0000313" key="6">
    <source>
        <dbReference type="EMBL" id="SDY34106.1"/>
    </source>
</evidence>
<feature type="transmembrane region" description="Helical" evidence="4">
    <location>
        <begin position="31"/>
        <end position="53"/>
    </location>
</feature>
<evidence type="ECO:0000256" key="3">
    <source>
        <dbReference type="ARBA" id="ARBA00023136"/>
    </source>
</evidence>
<evidence type="ECO:0000256" key="2">
    <source>
        <dbReference type="ARBA" id="ARBA00007866"/>
    </source>
</evidence>
<dbReference type="Pfam" id="PF00116">
    <property type="entry name" value="COX2"/>
    <property type="match status" value="1"/>
</dbReference>
<keyword evidence="4" id="KW-1133">Transmembrane helix</keyword>
<dbReference type="SUPFAM" id="SSF49503">
    <property type="entry name" value="Cupredoxins"/>
    <property type="match status" value="1"/>
</dbReference>
<accession>A0A1H3J2D8</accession>
<dbReference type="InterPro" id="IPR008972">
    <property type="entry name" value="Cupredoxin"/>
</dbReference>
<dbReference type="AlphaFoldDB" id="A0A1H3J2D8"/>
<keyword evidence="4" id="KW-0812">Transmembrane</keyword>
<dbReference type="Gene3D" id="2.60.40.420">
    <property type="entry name" value="Cupredoxins - blue copper proteins"/>
    <property type="match status" value="1"/>
</dbReference>
<keyword evidence="7" id="KW-1185">Reference proteome</keyword>
<dbReference type="GO" id="GO:0004129">
    <property type="term" value="F:cytochrome-c oxidase activity"/>
    <property type="evidence" value="ECO:0007669"/>
    <property type="project" value="InterPro"/>
</dbReference>
<evidence type="ECO:0000313" key="7">
    <source>
        <dbReference type="Proteomes" id="UP000199286"/>
    </source>
</evidence>
<dbReference type="Proteomes" id="UP000199286">
    <property type="component" value="Unassembled WGS sequence"/>
</dbReference>
<dbReference type="STRING" id="321339.SAMN05444340_10617"/>
<dbReference type="GO" id="GO:0016020">
    <property type="term" value="C:membrane"/>
    <property type="evidence" value="ECO:0007669"/>
    <property type="project" value="UniProtKB-SubCell"/>
</dbReference>
<dbReference type="PANTHER" id="PTHR22888">
    <property type="entry name" value="CYTOCHROME C OXIDASE, SUBUNIT II"/>
    <property type="match status" value="1"/>
</dbReference>
<organism evidence="6 7">
    <name type="scientific">Citreimonas salinaria</name>
    <dbReference type="NCBI Taxonomy" id="321339"/>
    <lineage>
        <taxon>Bacteria</taxon>
        <taxon>Pseudomonadati</taxon>
        <taxon>Pseudomonadota</taxon>
        <taxon>Alphaproteobacteria</taxon>
        <taxon>Rhodobacterales</taxon>
        <taxon>Roseobacteraceae</taxon>
        <taxon>Citreimonas</taxon>
    </lineage>
</organism>
<proteinExistence type="inferred from homology"/>
<feature type="domain" description="Cytochrome oxidase subunit II copper A binding" evidence="5">
    <location>
        <begin position="64"/>
        <end position="177"/>
    </location>
</feature>
<reference evidence="6 7" key="1">
    <citation type="submission" date="2016-10" db="EMBL/GenBank/DDBJ databases">
        <authorList>
            <person name="de Groot N.N."/>
        </authorList>
    </citation>
    <scope>NUCLEOTIDE SEQUENCE [LARGE SCALE GENOMIC DNA]</scope>
    <source>
        <strain evidence="6 7">DSM 26880</strain>
    </source>
</reference>
<gene>
    <name evidence="6" type="ORF">SAMN05444340_10617</name>
</gene>
<keyword evidence="3 4" id="KW-0472">Membrane</keyword>
<dbReference type="RefSeq" id="WP_245710829.1">
    <property type="nucleotide sequence ID" value="NZ_FNPF01000006.1"/>
</dbReference>
<dbReference type="PANTHER" id="PTHR22888:SF18">
    <property type="entry name" value="CYTOCHROME BO(3) UBIQUINOL OXIDASE SUBUNIT 2"/>
    <property type="match status" value="1"/>
</dbReference>
<protein>
    <submittedName>
        <fullName evidence="6">Cytochrome c oxidase subunit 2/cytochrome aa3-600 menaquinol oxidase subunit 2</fullName>
    </submittedName>
</protein>
<dbReference type="InterPro" id="IPR002429">
    <property type="entry name" value="CcO_II-like_C"/>
</dbReference>
<evidence type="ECO:0000259" key="5">
    <source>
        <dbReference type="PROSITE" id="PS50857"/>
    </source>
</evidence>
<sequence>MLAGAGAILALVLGLIALAFTRTGPGTERVWIAGMGLAFPLTVLAALLAYGLFVGERLLPRQGADVVSVQAEGRQWAWSFAYDDAPGVVTEDVLHIPAGRPVDVAITTVDVIHSFWVPRLAGKLDAIPGHVNVLRIEADQPGRYRGASAEFSGEGYADHEFEVIAHDAAGWDQFLRGGTR</sequence>
<dbReference type="PROSITE" id="PS50857">
    <property type="entry name" value="COX2_CUA"/>
    <property type="match status" value="1"/>
</dbReference>
<evidence type="ECO:0000256" key="4">
    <source>
        <dbReference type="SAM" id="Phobius"/>
    </source>
</evidence>
<dbReference type="EMBL" id="FNPF01000006">
    <property type="protein sequence ID" value="SDY34106.1"/>
    <property type="molecule type" value="Genomic_DNA"/>
</dbReference>
<dbReference type="GO" id="GO:0042773">
    <property type="term" value="P:ATP synthesis coupled electron transport"/>
    <property type="evidence" value="ECO:0007669"/>
    <property type="project" value="TreeGrafter"/>
</dbReference>
<dbReference type="InterPro" id="IPR045187">
    <property type="entry name" value="CcO_II"/>
</dbReference>
<name>A0A1H3J2D8_9RHOB</name>
<dbReference type="GO" id="GO:0005507">
    <property type="term" value="F:copper ion binding"/>
    <property type="evidence" value="ECO:0007669"/>
    <property type="project" value="InterPro"/>
</dbReference>
<comment type="subcellular location">
    <subcellularLocation>
        <location evidence="1">Membrane</location>
    </subcellularLocation>
</comment>